<comment type="function">
    <text evidence="5">Multiubiquitin chain receptor involved in modulation of proteasomal degradation. Involved in nucleotide excision repair.</text>
</comment>
<evidence type="ECO:0000256" key="4">
    <source>
        <dbReference type="ARBA" id="ARBA00023242"/>
    </source>
</evidence>
<dbReference type="InterPro" id="IPR036353">
    <property type="entry name" value="XPC-bd_sf"/>
</dbReference>
<dbReference type="Pfam" id="PF09280">
    <property type="entry name" value="XPC-binding"/>
    <property type="match status" value="1"/>
</dbReference>
<dbReference type="SUPFAM" id="SSF54236">
    <property type="entry name" value="Ubiquitin-like"/>
    <property type="match status" value="1"/>
</dbReference>
<evidence type="ECO:0000256" key="5">
    <source>
        <dbReference type="RuleBase" id="RU367049"/>
    </source>
</evidence>
<accession>A0AAD4PQ09</accession>
<feature type="domain" description="UBA" evidence="7">
    <location>
        <begin position="177"/>
        <end position="220"/>
    </location>
</feature>
<dbReference type="PRINTS" id="PR01839">
    <property type="entry name" value="RAD23PROTEIN"/>
</dbReference>
<keyword evidence="3 5" id="KW-0234">DNA repair</keyword>
<dbReference type="AlphaFoldDB" id="A0AAD4PQ09"/>
<dbReference type="SUPFAM" id="SSF101238">
    <property type="entry name" value="XPC-binding domain"/>
    <property type="match status" value="1"/>
</dbReference>
<dbReference type="FunFam" id="3.10.20.90:FF:000254">
    <property type="entry name" value="UV excision repair protein Rad23"/>
    <property type="match status" value="1"/>
</dbReference>
<dbReference type="SUPFAM" id="SSF46934">
    <property type="entry name" value="UBA-like"/>
    <property type="match status" value="2"/>
</dbReference>
<dbReference type="GO" id="GO:0005654">
    <property type="term" value="C:nucleoplasm"/>
    <property type="evidence" value="ECO:0007669"/>
    <property type="project" value="TreeGrafter"/>
</dbReference>
<evidence type="ECO:0000259" key="7">
    <source>
        <dbReference type="PROSITE" id="PS50030"/>
    </source>
</evidence>
<dbReference type="InterPro" id="IPR029071">
    <property type="entry name" value="Ubiquitin-like_domsf"/>
</dbReference>
<sequence>MIITVKTLQQQTFTIDFDPEKTVLELKNMIFNERGVEYIVEKQKLIYAGVILIDERTISSYKVDERKFIVVMLTRDLSSNTNITSVAIQQQKQLINSKNTTNVTTKSFKANDDNITVAKGNDSVKEIEAGGNKRAQGEGNAEAQQTSTSQHTDTGKIDLVGDLANATLQNRAESNLTMGEEYNSAVASIVEMGYAQEQVERAMAASYNNPERAVEYLITGIPQDNNDFSTNDNAQNAEESPRAYNLRRESLNDLQPQSTSDPFEFLRTQPQFLQMRSLIYQNPHLLHAVLQQIGQTNPALLQLISENQDAFLHMLNQPLEGEMGDNAQRIVLTQTPRNPRHQTENLASEILQGSAGADSQRSIAGAENASEDRPSTVATEYNLQRSESLTTIRLTPQDQDAIERLKALGFPEALVLQAYFACEKNEQLAANFLLSSSFDD</sequence>
<comment type="caution">
    <text evidence="9">The sequence shown here is derived from an EMBL/GenBank/DDBJ whole genome shotgun (WGS) entry which is preliminary data.</text>
</comment>
<comment type="subcellular location">
    <subcellularLocation>
        <location evidence="5">Nucleus</location>
    </subcellularLocation>
    <subcellularLocation>
        <location evidence="5">Cytoplasm</location>
    </subcellularLocation>
</comment>
<dbReference type="InterPro" id="IPR009060">
    <property type="entry name" value="UBA-like_sf"/>
</dbReference>
<dbReference type="Pfam" id="PF00627">
    <property type="entry name" value="UBA"/>
    <property type="match status" value="2"/>
</dbReference>
<dbReference type="Gene3D" id="1.10.10.540">
    <property type="entry name" value="XPC-binding domain"/>
    <property type="match status" value="1"/>
</dbReference>
<dbReference type="GO" id="GO:0005829">
    <property type="term" value="C:cytosol"/>
    <property type="evidence" value="ECO:0007669"/>
    <property type="project" value="TreeGrafter"/>
</dbReference>
<keyword evidence="4 5" id="KW-0539">Nucleus</keyword>
<dbReference type="InterPro" id="IPR015360">
    <property type="entry name" value="XPC-bd"/>
</dbReference>
<dbReference type="CDD" id="cd01805">
    <property type="entry name" value="Ubl_Rad23"/>
    <property type="match status" value="1"/>
</dbReference>
<dbReference type="SMART" id="SM00727">
    <property type="entry name" value="STI1"/>
    <property type="match status" value="1"/>
</dbReference>
<keyword evidence="10" id="KW-1185">Reference proteome</keyword>
<dbReference type="Proteomes" id="UP001200034">
    <property type="component" value="Unassembled WGS sequence"/>
</dbReference>
<dbReference type="SMART" id="SM00213">
    <property type="entry name" value="UBQ"/>
    <property type="match status" value="1"/>
</dbReference>
<evidence type="ECO:0000313" key="9">
    <source>
        <dbReference type="EMBL" id="KAH8384333.1"/>
    </source>
</evidence>
<keyword evidence="1" id="KW-0677">Repeat</keyword>
<dbReference type="GO" id="GO:0070628">
    <property type="term" value="F:proteasome binding"/>
    <property type="evidence" value="ECO:0007669"/>
    <property type="project" value="TreeGrafter"/>
</dbReference>
<dbReference type="EMBL" id="JAJJHW010000705">
    <property type="protein sequence ID" value="KAH8384333.1"/>
    <property type="molecule type" value="Genomic_DNA"/>
</dbReference>
<dbReference type="FunFam" id="1.10.8.10:FF:000003">
    <property type="entry name" value="UV excision repair protein RAD23 homolog"/>
    <property type="match status" value="1"/>
</dbReference>
<dbReference type="NCBIfam" id="TIGR00601">
    <property type="entry name" value="rad23"/>
    <property type="match status" value="1"/>
</dbReference>
<dbReference type="InterPro" id="IPR006636">
    <property type="entry name" value="STI1_HS-bd"/>
</dbReference>
<comment type="similarity">
    <text evidence="5">Belongs to the RAD23 family.</text>
</comment>
<reference evidence="9" key="1">
    <citation type="journal article" date="2021" name="Mol. Ecol. Resour.">
        <title>Phylogenomic analyses of the genus Drosophila reveals genomic signals of climate adaptation.</title>
        <authorList>
            <person name="Li F."/>
            <person name="Rane R.V."/>
            <person name="Luria V."/>
            <person name="Xiong Z."/>
            <person name="Chen J."/>
            <person name="Li Z."/>
            <person name="Catullo R.A."/>
            <person name="Griffin P.C."/>
            <person name="Schiffer M."/>
            <person name="Pearce S."/>
            <person name="Lee S.F."/>
            <person name="McElroy K."/>
            <person name="Stocker A."/>
            <person name="Shirriffs J."/>
            <person name="Cockerell F."/>
            <person name="Coppin C."/>
            <person name="Sgro C.M."/>
            <person name="Karger A."/>
            <person name="Cain J.W."/>
            <person name="Weber J.A."/>
            <person name="Santpere G."/>
            <person name="Kirschner M.W."/>
            <person name="Hoffmann A.A."/>
            <person name="Oakeshott J.G."/>
            <person name="Zhang G."/>
        </authorList>
    </citation>
    <scope>NUCLEOTIDE SEQUENCE</scope>
    <source>
        <strain evidence="9">BGI-SZ-2011g</strain>
    </source>
</reference>
<evidence type="ECO:0000256" key="3">
    <source>
        <dbReference type="ARBA" id="ARBA00023204"/>
    </source>
</evidence>
<dbReference type="InterPro" id="IPR004806">
    <property type="entry name" value="Rad23"/>
</dbReference>
<keyword evidence="5" id="KW-0963">Cytoplasm</keyword>
<dbReference type="InterPro" id="IPR015940">
    <property type="entry name" value="UBA"/>
</dbReference>
<evidence type="ECO:0000256" key="2">
    <source>
        <dbReference type="ARBA" id="ARBA00022763"/>
    </source>
</evidence>
<dbReference type="PANTHER" id="PTHR10621:SF0">
    <property type="entry name" value="UV EXCISION REPAIR PROTEIN RAD23"/>
    <property type="match status" value="1"/>
</dbReference>
<dbReference type="PANTHER" id="PTHR10621">
    <property type="entry name" value="UV EXCISION REPAIR PROTEIN RAD23"/>
    <property type="match status" value="1"/>
</dbReference>
<name>A0AAD4PQ09_9MUSC</name>
<evidence type="ECO:0000256" key="6">
    <source>
        <dbReference type="SAM" id="MobiDB-lite"/>
    </source>
</evidence>
<dbReference type="InterPro" id="IPR000626">
    <property type="entry name" value="Ubiquitin-like_dom"/>
</dbReference>
<keyword evidence="2 5" id="KW-0227">DNA damage</keyword>
<dbReference type="GO" id="GO:0043161">
    <property type="term" value="P:proteasome-mediated ubiquitin-dependent protein catabolic process"/>
    <property type="evidence" value="ECO:0007669"/>
    <property type="project" value="UniProtKB-UniRule"/>
</dbReference>
<dbReference type="Gene3D" id="3.10.20.90">
    <property type="entry name" value="Phosphatidylinositol 3-kinase Catalytic Subunit, Chain A, domain 1"/>
    <property type="match status" value="1"/>
</dbReference>
<dbReference type="FunFam" id="1.10.10.540:FF:000001">
    <property type="entry name" value="UV excision repair protein RAD23 B"/>
    <property type="match status" value="1"/>
</dbReference>
<dbReference type="GO" id="GO:0031593">
    <property type="term" value="F:polyubiquitin modification-dependent protein binding"/>
    <property type="evidence" value="ECO:0007669"/>
    <property type="project" value="UniProtKB-UniRule"/>
</dbReference>
<dbReference type="FunFam" id="1.10.8.10:FF:000002">
    <property type="entry name" value="UV excision repair protein RAD23 homolog"/>
    <property type="match status" value="1"/>
</dbReference>
<dbReference type="PROSITE" id="PS50030">
    <property type="entry name" value="UBA"/>
    <property type="match status" value="2"/>
</dbReference>
<feature type="region of interest" description="Disordered" evidence="6">
    <location>
        <begin position="354"/>
        <end position="377"/>
    </location>
</feature>
<feature type="domain" description="UBA" evidence="7">
    <location>
        <begin position="396"/>
        <end position="436"/>
    </location>
</feature>
<dbReference type="Pfam" id="PF00240">
    <property type="entry name" value="ubiquitin"/>
    <property type="match status" value="1"/>
</dbReference>
<feature type="domain" description="Ubiquitin-like" evidence="8">
    <location>
        <begin position="1"/>
        <end position="75"/>
    </location>
</feature>
<protein>
    <recommendedName>
        <fullName evidence="5">UV excision repair protein RAD23</fullName>
    </recommendedName>
</protein>
<organism evidence="9 10">
    <name type="scientific">Drosophila rubida</name>
    <dbReference type="NCBI Taxonomy" id="30044"/>
    <lineage>
        <taxon>Eukaryota</taxon>
        <taxon>Metazoa</taxon>
        <taxon>Ecdysozoa</taxon>
        <taxon>Arthropoda</taxon>
        <taxon>Hexapoda</taxon>
        <taxon>Insecta</taxon>
        <taxon>Pterygota</taxon>
        <taxon>Neoptera</taxon>
        <taxon>Endopterygota</taxon>
        <taxon>Diptera</taxon>
        <taxon>Brachycera</taxon>
        <taxon>Muscomorpha</taxon>
        <taxon>Ephydroidea</taxon>
        <taxon>Drosophilidae</taxon>
        <taxon>Drosophila</taxon>
    </lineage>
</organism>
<feature type="region of interest" description="Disordered" evidence="6">
    <location>
        <begin position="130"/>
        <end position="154"/>
    </location>
</feature>
<dbReference type="GO" id="GO:0043130">
    <property type="term" value="F:ubiquitin binding"/>
    <property type="evidence" value="ECO:0007669"/>
    <property type="project" value="UniProtKB-UniRule"/>
</dbReference>
<dbReference type="Gene3D" id="1.10.8.10">
    <property type="entry name" value="DNA helicase RuvA subunit, C-terminal domain"/>
    <property type="match status" value="2"/>
</dbReference>
<dbReference type="CDD" id="cd14427">
    <property type="entry name" value="UBA2_HR23A"/>
    <property type="match status" value="1"/>
</dbReference>
<dbReference type="GO" id="GO:0003684">
    <property type="term" value="F:damaged DNA binding"/>
    <property type="evidence" value="ECO:0007669"/>
    <property type="project" value="UniProtKB-UniRule"/>
</dbReference>
<evidence type="ECO:0000256" key="1">
    <source>
        <dbReference type="ARBA" id="ARBA00022737"/>
    </source>
</evidence>
<dbReference type="PROSITE" id="PS50053">
    <property type="entry name" value="UBIQUITIN_2"/>
    <property type="match status" value="1"/>
</dbReference>
<gene>
    <name evidence="9" type="ORF">KR093_001933</name>
</gene>
<evidence type="ECO:0000313" key="10">
    <source>
        <dbReference type="Proteomes" id="UP001200034"/>
    </source>
</evidence>
<proteinExistence type="inferred from homology"/>
<dbReference type="GO" id="GO:0006289">
    <property type="term" value="P:nucleotide-excision repair"/>
    <property type="evidence" value="ECO:0007669"/>
    <property type="project" value="UniProtKB-UniRule"/>
</dbReference>
<dbReference type="SMART" id="SM00165">
    <property type="entry name" value="UBA"/>
    <property type="match status" value="2"/>
</dbReference>
<feature type="compositionally biased region" description="Polar residues" evidence="6">
    <location>
        <begin position="142"/>
        <end position="152"/>
    </location>
</feature>
<evidence type="ECO:0000259" key="8">
    <source>
        <dbReference type="PROSITE" id="PS50053"/>
    </source>
</evidence>